<feature type="chain" id="PRO_5046439375" evidence="1">
    <location>
        <begin position="30"/>
        <end position="1112"/>
    </location>
</feature>
<dbReference type="SUPFAM" id="SSF49313">
    <property type="entry name" value="Cadherin-like"/>
    <property type="match status" value="1"/>
</dbReference>
<evidence type="ECO:0000313" key="3">
    <source>
        <dbReference type="EMBL" id="MFC5986542.1"/>
    </source>
</evidence>
<gene>
    <name evidence="3" type="ORF">ACFPXP_08895</name>
</gene>
<feature type="domain" description="SLH" evidence="2">
    <location>
        <begin position="923"/>
        <end position="986"/>
    </location>
</feature>
<reference evidence="4" key="1">
    <citation type="journal article" date="2019" name="Int. J. Syst. Evol. Microbiol.">
        <title>The Global Catalogue of Microorganisms (GCM) 10K type strain sequencing project: providing services to taxonomists for standard genome sequencing and annotation.</title>
        <authorList>
            <consortium name="The Broad Institute Genomics Platform"/>
            <consortium name="The Broad Institute Genome Sequencing Center for Infectious Disease"/>
            <person name="Wu L."/>
            <person name="Ma J."/>
        </authorList>
    </citation>
    <scope>NUCLEOTIDE SEQUENCE [LARGE SCALE GENOMIC DNA]</scope>
    <source>
        <strain evidence="4">CCM 8749</strain>
    </source>
</reference>
<dbReference type="InterPro" id="IPR015919">
    <property type="entry name" value="Cadherin-like_sf"/>
</dbReference>
<dbReference type="Pfam" id="PF18316">
    <property type="entry name" value="S-l_SbsC_C"/>
    <property type="match status" value="1"/>
</dbReference>
<dbReference type="Pfam" id="PF13620">
    <property type="entry name" value="CarboxypepD_reg"/>
    <property type="match status" value="1"/>
</dbReference>
<accession>A0ABW1IN85</accession>
<dbReference type="PANTHER" id="PTHR43308:SF5">
    <property type="entry name" value="S-LAYER PROTEIN _ PEPTIDOGLYCAN ENDO-BETA-N-ACETYLGLUCOSAMINIDASE"/>
    <property type="match status" value="1"/>
</dbReference>
<dbReference type="Proteomes" id="UP001596250">
    <property type="component" value="Unassembled WGS sequence"/>
</dbReference>
<keyword evidence="1" id="KW-0732">Signal</keyword>
<dbReference type="PANTHER" id="PTHR43308">
    <property type="entry name" value="OUTER MEMBRANE PROTEIN ALPHA-RELATED"/>
    <property type="match status" value="1"/>
</dbReference>
<dbReference type="Gene3D" id="2.160.20.110">
    <property type="match status" value="1"/>
</dbReference>
<name>A0ABW1IN85_9BACL</name>
<feature type="domain" description="SLH" evidence="2">
    <location>
        <begin position="1051"/>
        <end position="1112"/>
    </location>
</feature>
<dbReference type="PROSITE" id="PS51272">
    <property type="entry name" value="SLH"/>
    <property type="match status" value="3"/>
</dbReference>
<dbReference type="InterPro" id="IPR013784">
    <property type="entry name" value="Carb-bd-like_fold"/>
</dbReference>
<evidence type="ECO:0000259" key="2">
    <source>
        <dbReference type="PROSITE" id="PS51272"/>
    </source>
</evidence>
<dbReference type="RefSeq" id="WP_379893868.1">
    <property type="nucleotide sequence ID" value="NZ_CBCSCT010000097.1"/>
</dbReference>
<sequence>MRRLSAMLASFIILAMVSQTMLYTPRAYADASPSPPPILDGWVQISTPQQLLYVDEHQEQYLSQNIQLMNSIDLSGYEWIPLGGNDYDSFSGTFDGRGYLISGITITDSNLKYAGFFGLASGTIQNLGVEVDIDSGFITGGLVGWLSEGSIDRSYSFGSVRSNYGSTTITETGGLVGGATHSTISRSYSTASVVGATANNITVGGLVGTIGTSTIRDSYARGSVSNEQHLSHVWSAGITTYTINGTIQNTYVTGHIDTPSTGINVIYSGLVSGFYMNSSVLSSFFDTETTGQTIGIQNSSSDNDTSGAAAKTTAEMQQQSTYELAGWDFTDTWTIHPDVNDGYPYLRPSILTTTLPDAVKDAPYSMSLAAFDGAASGITWNAIGLPNGLTLSSSGMLQGIPEESGTFNIHITATDAGSAEANATLLLTIREKAPDIAAFITSGSTKVTAVPNQPNHTFAYKINSSPPEQPFVGDSLPADAFAYLIGSDIPNVSSGSYLTVYEVDNLLHIQAWRSIQLEPAHIFEDISEPITVGTVTGTVYGEQHHPLFGVMISINGSQTTTDSEGRFTMHDVAEGAQTITISAAGYQTKEIRVNVMAGGTIDTGNIVLTLLPATSPVGTVTGTVYGSGNNPLPGVFVTADNIQSTTDSRGSFILNDITDGSHTMTFTAAGYQTKKIQVDVTAGGTVDVGRIVMTTVVMDEDIPNVILAPSSYSNMNVKMNGKDVRVKIVEETANDGRPVTRLILDASQVLALFDSNPIAVLEVDHTDPIIKVDLPSAAVQDVLRNDPNSALLFRVNEASITLPLHIWEGISNEAIITAAISKASESTSSEINAKLQEKEILMLADPIDFSFYIDDKPFSDFGDTYIERTMTLDSNVNPDTSTAVWVDENDELHFVPSVFQTGHGEATLVTMYAPHNSLYTVVSSNRSFTDIQGHWAHEEIEKLTNKLLLYGVSQEHFAPDRQVTRAEFAAMLVRSLGLIEKSGVSSFVDVQSEAWYAESVLTAHESGLIYGDEDGAFRPNEAITREQMISMMARAVKFAGSLPQTTNRSVLEPYTDAGDIAEWAKEPMIQLLEAELIQGVSETTFAPKKLASRAEAAAVLKRMLQYLQFINE</sequence>
<dbReference type="InterPro" id="IPR013783">
    <property type="entry name" value="Ig-like_fold"/>
</dbReference>
<dbReference type="InterPro" id="IPR051465">
    <property type="entry name" value="Cell_Envelope_Struct_Comp"/>
</dbReference>
<keyword evidence="4" id="KW-1185">Reference proteome</keyword>
<dbReference type="Gene3D" id="2.60.40.1120">
    <property type="entry name" value="Carboxypeptidase-like, regulatory domain"/>
    <property type="match status" value="2"/>
</dbReference>
<evidence type="ECO:0000313" key="4">
    <source>
        <dbReference type="Proteomes" id="UP001596250"/>
    </source>
</evidence>
<comment type="caution">
    <text evidence="3">The sequence shown here is derived from an EMBL/GenBank/DDBJ whole genome shotgun (WGS) entry which is preliminary data.</text>
</comment>
<feature type="signal peptide" evidence="1">
    <location>
        <begin position="1"/>
        <end position="29"/>
    </location>
</feature>
<dbReference type="InterPro" id="IPR040751">
    <property type="entry name" value="SbsC_C"/>
</dbReference>
<evidence type="ECO:0000256" key="1">
    <source>
        <dbReference type="SAM" id="SignalP"/>
    </source>
</evidence>
<organism evidence="3 4">
    <name type="scientific">Marinicrinis lubricantis</name>
    <dbReference type="NCBI Taxonomy" id="2086470"/>
    <lineage>
        <taxon>Bacteria</taxon>
        <taxon>Bacillati</taxon>
        <taxon>Bacillota</taxon>
        <taxon>Bacilli</taxon>
        <taxon>Bacillales</taxon>
        <taxon>Paenibacillaceae</taxon>
    </lineage>
</organism>
<dbReference type="EMBL" id="JBHSQV010000114">
    <property type="protein sequence ID" value="MFC5986542.1"/>
    <property type="molecule type" value="Genomic_DNA"/>
</dbReference>
<dbReference type="Pfam" id="PF13715">
    <property type="entry name" value="CarbopepD_reg_2"/>
    <property type="match status" value="1"/>
</dbReference>
<dbReference type="InterPro" id="IPR001119">
    <property type="entry name" value="SLH_dom"/>
</dbReference>
<dbReference type="Pfam" id="PF00395">
    <property type="entry name" value="SLH"/>
    <property type="match status" value="3"/>
</dbReference>
<dbReference type="Gene3D" id="2.60.40.10">
    <property type="entry name" value="Immunoglobulins"/>
    <property type="match status" value="1"/>
</dbReference>
<protein>
    <submittedName>
        <fullName evidence="3">S-layer homology domain-containing protein</fullName>
    </submittedName>
</protein>
<dbReference type="SUPFAM" id="SSF49452">
    <property type="entry name" value="Starch-binding domain-like"/>
    <property type="match status" value="2"/>
</dbReference>
<proteinExistence type="predicted"/>
<feature type="domain" description="SLH" evidence="2">
    <location>
        <begin position="987"/>
        <end position="1046"/>
    </location>
</feature>